<dbReference type="SUPFAM" id="SSF53254">
    <property type="entry name" value="Phosphoglycerate mutase-like"/>
    <property type="match status" value="1"/>
</dbReference>
<evidence type="ECO:0000256" key="5">
    <source>
        <dbReference type="ARBA" id="ARBA00023235"/>
    </source>
</evidence>
<dbReference type="GO" id="GO:0006096">
    <property type="term" value="P:glycolytic process"/>
    <property type="evidence" value="ECO:0007669"/>
    <property type="project" value="UniProtKB-KW"/>
</dbReference>
<feature type="active site" description="Tele-phosphohistidine intermediate" evidence="6">
    <location>
        <position position="38"/>
    </location>
</feature>
<comment type="caution">
    <text evidence="9">The sequence shown here is derived from an EMBL/GenBank/DDBJ whole genome shotgun (WGS) entry which is preliminary data.</text>
</comment>
<evidence type="ECO:0000256" key="3">
    <source>
        <dbReference type="ARBA" id="ARBA00022432"/>
    </source>
</evidence>
<feature type="compositionally biased region" description="Polar residues" evidence="8">
    <location>
        <begin position="1"/>
        <end position="13"/>
    </location>
</feature>
<evidence type="ECO:0000313" key="10">
    <source>
        <dbReference type="Proteomes" id="UP000431684"/>
    </source>
</evidence>
<keyword evidence="3" id="KW-0312">Gluconeogenesis</keyword>
<dbReference type="AlphaFoldDB" id="A0A6I3X4I5"/>
<reference evidence="9 10" key="1">
    <citation type="submission" date="2019-11" db="EMBL/GenBank/DDBJ databases">
        <title>Draft Genome Sequences of Six Type Strains of the Genus Massilia.</title>
        <authorList>
            <person name="Miess H."/>
            <person name="Frediansyah A."/>
            <person name="Goeker M."/>
            <person name="Gross H."/>
        </authorList>
    </citation>
    <scope>NUCLEOTIDE SEQUENCE [LARGE SCALE GENOMIC DNA]</scope>
    <source>
        <strain evidence="9 10">DSM 17513</strain>
    </source>
</reference>
<dbReference type="Gene3D" id="3.40.50.1240">
    <property type="entry name" value="Phosphoglycerate mutase-like"/>
    <property type="match status" value="1"/>
</dbReference>
<dbReference type="OrthoDB" id="9783269at2"/>
<dbReference type="PANTHER" id="PTHR11931">
    <property type="entry name" value="PHOSPHOGLYCERATE MUTASE"/>
    <property type="match status" value="1"/>
</dbReference>
<evidence type="ECO:0000256" key="4">
    <source>
        <dbReference type="ARBA" id="ARBA00023152"/>
    </source>
</evidence>
<feature type="binding site" evidence="7">
    <location>
        <begin position="37"/>
        <end position="44"/>
    </location>
    <ligand>
        <name>substrate</name>
    </ligand>
</feature>
<dbReference type="InterPro" id="IPR013078">
    <property type="entry name" value="His_Pase_superF_clade-1"/>
</dbReference>
<dbReference type="SMART" id="SM00855">
    <property type="entry name" value="PGAM"/>
    <property type="match status" value="1"/>
</dbReference>
<feature type="binding site" evidence="7">
    <location>
        <position position="86"/>
    </location>
    <ligand>
        <name>substrate</name>
    </ligand>
</feature>
<dbReference type="InterPro" id="IPR005952">
    <property type="entry name" value="Phosphogly_mut1"/>
</dbReference>
<comment type="similarity">
    <text evidence="1">Belongs to the phosphoglycerate mutase family. BPG-dependent PGAM subfamily.</text>
</comment>
<evidence type="ECO:0000256" key="6">
    <source>
        <dbReference type="PIRSR" id="PIRSR613078-1"/>
    </source>
</evidence>
<dbReference type="Pfam" id="PF00300">
    <property type="entry name" value="His_Phos_1"/>
    <property type="match status" value="1"/>
</dbReference>
<evidence type="ECO:0000256" key="8">
    <source>
        <dbReference type="SAM" id="MobiDB-lite"/>
    </source>
</evidence>
<feature type="active site" description="Proton donor/acceptor" evidence="6">
    <location>
        <position position="110"/>
    </location>
</feature>
<dbReference type="RefSeq" id="WP_155706937.1">
    <property type="nucleotide sequence ID" value="NZ_BMWU01000027.1"/>
</dbReference>
<keyword evidence="10" id="KW-1185">Reference proteome</keyword>
<dbReference type="Proteomes" id="UP000431684">
    <property type="component" value="Unassembled WGS sequence"/>
</dbReference>
<keyword evidence="5" id="KW-0413">Isomerase</keyword>
<gene>
    <name evidence="9" type="ORF">GJV26_01160</name>
</gene>
<name>A0A6I3X4I5_9BURK</name>
<evidence type="ECO:0000256" key="1">
    <source>
        <dbReference type="ARBA" id="ARBA00006717"/>
    </source>
</evidence>
<proteinExistence type="inferred from homology"/>
<dbReference type="EC" id="5.4.2.11" evidence="2"/>
<dbReference type="EMBL" id="WNWM01000002">
    <property type="protein sequence ID" value="MUI11107.1"/>
    <property type="molecule type" value="Genomic_DNA"/>
</dbReference>
<dbReference type="CDD" id="cd07067">
    <property type="entry name" value="HP_PGM_like"/>
    <property type="match status" value="1"/>
</dbReference>
<dbReference type="InterPro" id="IPR029033">
    <property type="entry name" value="His_PPase_superfam"/>
</dbReference>
<evidence type="ECO:0000313" key="9">
    <source>
        <dbReference type="EMBL" id="MUI11107.1"/>
    </source>
</evidence>
<protein>
    <recommendedName>
        <fullName evidence="2">phosphoglycerate mutase (2,3-diphosphoglycerate-dependent)</fullName>
        <ecNumber evidence="2">5.4.2.11</ecNumber>
    </recommendedName>
</protein>
<accession>A0A6I3X4I5</accession>
<evidence type="ECO:0000256" key="7">
    <source>
        <dbReference type="PIRSR" id="PIRSR613078-2"/>
    </source>
</evidence>
<keyword evidence="4" id="KW-0324">Glycolysis</keyword>
<feature type="region of interest" description="Disordered" evidence="8">
    <location>
        <begin position="1"/>
        <end position="31"/>
    </location>
</feature>
<dbReference type="GO" id="GO:0004619">
    <property type="term" value="F:phosphoglycerate mutase activity"/>
    <property type="evidence" value="ECO:0007669"/>
    <property type="project" value="UniProtKB-EC"/>
</dbReference>
<feature type="compositionally biased region" description="Low complexity" evidence="8">
    <location>
        <begin position="14"/>
        <end position="31"/>
    </location>
</feature>
<evidence type="ECO:0000256" key="2">
    <source>
        <dbReference type="ARBA" id="ARBA00012028"/>
    </source>
</evidence>
<dbReference type="GO" id="GO:0006094">
    <property type="term" value="P:gluconeogenesis"/>
    <property type="evidence" value="ECO:0007669"/>
    <property type="project" value="UniProtKB-KW"/>
</dbReference>
<sequence>MPAEISSSLETSGATQAPPSAPKAAPGPGKTSLFVVRHGRTALNAEDRYLGALDPPLDEHGLRQAAELARLLHGQADILACSPRLRARQTAAAMAAAWGIPVHSIGQFAERHVGVYEGLTREEAQAAYPALWEQDITRQWDRAPTGGESIEAVFARVSEGLALLHRDHAGRNVVLVAHGFVAKVIRAIVTGMSWQEFFRYSLKNGQVELYALTREAIAGSPWRGGPPATP</sequence>
<organism evidence="9 10">
    <name type="scientific">Pseudoduganella dura</name>
    <dbReference type="NCBI Taxonomy" id="321982"/>
    <lineage>
        <taxon>Bacteria</taxon>
        <taxon>Pseudomonadati</taxon>
        <taxon>Pseudomonadota</taxon>
        <taxon>Betaproteobacteria</taxon>
        <taxon>Burkholderiales</taxon>
        <taxon>Oxalobacteraceae</taxon>
        <taxon>Telluria group</taxon>
        <taxon>Pseudoduganella</taxon>
    </lineage>
</organism>